<dbReference type="Pfam" id="PF20020">
    <property type="entry name" value="DUF6431"/>
    <property type="match status" value="1"/>
</dbReference>
<evidence type="ECO:0000313" key="2">
    <source>
        <dbReference type="EMBL" id="EMZ20349.1"/>
    </source>
</evidence>
<dbReference type="Proteomes" id="UP000012589">
    <property type="component" value="Unassembled WGS sequence"/>
</dbReference>
<accession>N2A7K3</accession>
<dbReference type="EMBL" id="AQFT01000147">
    <property type="protein sequence ID" value="EMZ20349.1"/>
    <property type="molecule type" value="Genomic_DNA"/>
</dbReference>
<name>N2A7K3_9FIRM</name>
<reference evidence="2 3" key="1">
    <citation type="journal article" date="2014" name="Genome Announc.">
        <title>Draft genome sequences of the altered schaedler flora, a defined bacterial community from gnotobiotic mice.</title>
        <authorList>
            <person name="Wannemuehler M.J."/>
            <person name="Overstreet A.M."/>
            <person name="Ward D.V."/>
            <person name="Phillips G.J."/>
        </authorList>
    </citation>
    <scope>NUCLEOTIDE SEQUENCE [LARGE SCALE GENOMIC DNA]</scope>
    <source>
        <strain evidence="2 3">ASF492</strain>
    </source>
</reference>
<dbReference type="eggNOG" id="ENOG5032YMA">
    <property type="taxonomic scope" value="Bacteria"/>
</dbReference>
<comment type="caution">
    <text evidence="2">The sequence shown here is derived from an EMBL/GenBank/DDBJ whole genome shotgun (WGS) entry which is preliminary data.</text>
</comment>
<organism evidence="2 3">
    <name type="scientific">Eubacterium plexicaudatum ASF492</name>
    <dbReference type="NCBI Taxonomy" id="1235802"/>
    <lineage>
        <taxon>Bacteria</taxon>
        <taxon>Bacillati</taxon>
        <taxon>Bacillota</taxon>
        <taxon>Clostridia</taxon>
        <taxon>Eubacteriales</taxon>
        <taxon>Eubacteriaceae</taxon>
        <taxon>Eubacterium</taxon>
    </lineage>
</organism>
<evidence type="ECO:0000259" key="1">
    <source>
        <dbReference type="Pfam" id="PF20020"/>
    </source>
</evidence>
<protein>
    <recommendedName>
        <fullName evidence="1">DUF6431 domain-containing protein</fullName>
    </recommendedName>
</protein>
<dbReference type="STRING" id="1235802.C823_05019"/>
<sequence>MHKIAGGDKEWYLIRRLKCTGDKCGRLHNELPDCICPYKHYDAGLIEDVADGVVSEEDTETEDYPCEGTMKHWRWWLHMNEKNMEGQIRAAAHRFLDLDGKFLKSRVSLLEEMKERISPGWLKAVVRAIYNSGGRIEPYLAGE</sequence>
<gene>
    <name evidence="2" type="ORF">C823_05019</name>
</gene>
<feature type="domain" description="DUF6431" evidence="1">
    <location>
        <begin position="4"/>
        <end position="73"/>
    </location>
</feature>
<dbReference type="PATRIC" id="fig|1235802.3.peg.5289"/>
<dbReference type="HOGENOM" id="CLU_128704_0_0_9"/>
<keyword evidence="3" id="KW-1185">Reference proteome</keyword>
<proteinExistence type="predicted"/>
<evidence type="ECO:0000313" key="3">
    <source>
        <dbReference type="Proteomes" id="UP000012589"/>
    </source>
</evidence>
<dbReference type="AlphaFoldDB" id="N2A7K3"/>
<dbReference type="InterPro" id="IPR045536">
    <property type="entry name" value="DUF6431"/>
</dbReference>